<dbReference type="EMBL" id="SDOV01000005">
    <property type="protein sequence ID" value="KAH7640756.1"/>
    <property type="molecule type" value="Genomic_DNA"/>
</dbReference>
<evidence type="ECO:0000256" key="7">
    <source>
        <dbReference type="ARBA" id="ARBA00023128"/>
    </source>
</evidence>
<dbReference type="EMBL" id="ASGP02000001">
    <property type="protein sequence ID" value="KAH9526317.1"/>
    <property type="molecule type" value="Genomic_DNA"/>
</dbReference>
<evidence type="ECO:0000256" key="6">
    <source>
        <dbReference type="ARBA" id="ARBA00022946"/>
    </source>
</evidence>
<evidence type="ECO:0000256" key="4">
    <source>
        <dbReference type="ARBA" id="ARBA00022801"/>
    </source>
</evidence>
<comment type="caution">
    <text evidence="10">The sequence shown here is derived from an EMBL/GenBank/DDBJ whole genome shotgun (WGS) entry which is preliminary data.</text>
</comment>
<dbReference type="PANTHER" id="PTHR13547:SF1">
    <property type="entry name" value="MITOCHONDRIAL RIBONUCLEASE P CATALYTIC SUBUNIT"/>
    <property type="match status" value="1"/>
</dbReference>
<evidence type="ECO:0000256" key="3">
    <source>
        <dbReference type="ARBA" id="ARBA00022723"/>
    </source>
</evidence>
<evidence type="ECO:0000256" key="5">
    <source>
        <dbReference type="ARBA" id="ARBA00022833"/>
    </source>
</evidence>
<dbReference type="AlphaFoldDB" id="A0A922LA61"/>
<dbReference type="GO" id="GO:0046872">
    <property type="term" value="F:metal ion binding"/>
    <property type="evidence" value="ECO:0007669"/>
    <property type="project" value="UniProtKB-KW"/>
</dbReference>
<evidence type="ECO:0000256" key="1">
    <source>
        <dbReference type="ARBA" id="ARBA00004173"/>
    </source>
</evidence>
<name>A0A922LA61_DERFA</name>
<reference evidence="9" key="3">
    <citation type="journal article" date="2021" name="World Allergy Organ. J.">
        <title>Chromosome-level assembly of Dermatophagoides farinae genome and transcriptome reveals two novel allergens Der f 37 and Der f 39.</title>
        <authorList>
            <person name="Chen J."/>
            <person name="Cai Z."/>
            <person name="Fan D."/>
            <person name="Hu J."/>
            <person name="Hou Y."/>
            <person name="He Y."/>
            <person name="Zhang Z."/>
            <person name="Zhao Z."/>
            <person name="Gao P."/>
            <person name="Hu W."/>
            <person name="Sun J."/>
            <person name="Li J."/>
            <person name="Ji K."/>
        </authorList>
    </citation>
    <scope>NUCLEOTIDE SEQUENCE</scope>
    <source>
        <strain evidence="9">JKM2019</strain>
    </source>
</reference>
<sequence>MFNIVVGRRLIQKWQSLSIFWPNHTTTIYSSIIRTFAASVSKRIEERKLGRLAVLRNAINEIYVSSVSDSKSFDWHDVCKQLYERQIHFPTNFEFALLSAFDVNKVQMYDEQYQLDADLFQKIANFVAESETLRSNKIASVRFCVFLSQYPQYLSDQQLEFIRQIALSVAEDSVQIKPVVIDIVKALAQSSAENCRLACQLLPRFLASRKHAFSLRLELIQILFQSLINHQLSEELLLFLRENSPFINDIDLTTVGKLISLIAKTRLSRKFSRQNLIEMIKCLSDLHTPLLADDMVILVDKLLKQKLGYQNIQDVQIDPKKGICPCCGNQLTGLNNEEFYQLKHHFKSIIFDSNDKYMMDNLTEYHLQLMDFETKTLIDNDEVNNSKPRYDLIVDGLNVSYRRSKSIVNDKTGLRTFAKVYKVKDIDNQIVTLMEQNRLTYRYERILLIGRQHMKSWFQLRRMCQRHPDRIDLSLLLDRTRDDNYILYAAIQHPHTMILSSDHFKDHRNKFTDWYRNGSFDSQNNDENESRPNLGLLFKRWLKSRQIRIEQGMMLRYPNQFDTKIHVHHNDESKLPILHIPVVLVPDPYDNDDHKIGWICANQS</sequence>
<keyword evidence="5" id="KW-0862">Zinc</keyword>
<evidence type="ECO:0000313" key="11">
    <source>
        <dbReference type="Proteomes" id="UP000790347"/>
    </source>
</evidence>
<protein>
    <recommendedName>
        <fullName evidence="8">PRORP domain-containing protein</fullName>
    </recommendedName>
</protein>
<keyword evidence="3" id="KW-0479">Metal-binding</keyword>
<evidence type="ECO:0000256" key="2">
    <source>
        <dbReference type="ARBA" id="ARBA00007626"/>
    </source>
</evidence>
<dbReference type="GO" id="GO:0030678">
    <property type="term" value="C:mitochondrial ribonuclease P complex"/>
    <property type="evidence" value="ECO:0007669"/>
    <property type="project" value="TreeGrafter"/>
</dbReference>
<evidence type="ECO:0000313" key="10">
    <source>
        <dbReference type="EMBL" id="KAH9526317.1"/>
    </source>
</evidence>
<dbReference type="Proteomes" id="UP000828236">
    <property type="component" value="Unassembled WGS sequence"/>
</dbReference>
<dbReference type="GO" id="GO:0004526">
    <property type="term" value="F:ribonuclease P activity"/>
    <property type="evidence" value="ECO:0007669"/>
    <property type="project" value="TreeGrafter"/>
</dbReference>
<keyword evidence="11" id="KW-1185">Reference proteome</keyword>
<dbReference type="Pfam" id="PF16953">
    <property type="entry name" value="PRORP"/>
    <property type="match status" value="1"/>
</dbReference>
<organism evidence="10 11">
    <name type="scientific">Dermatophagoides farinae</name>
    <name type="common">American house dust mite</name>
    <dbReference type="NCBI Taxonomy" id="6954"/>
    <lineage>
        <taxon>Eukaryota</taxon>
        <taxon>Metazoa</taxon>
        <taxon>Ecdysozoa</taxon>
        <taxon>Arthropoda</taxon>
        <taxon>Chelicerata</taxon>
        <taxon>Arachnida</taxon>
        <taxon>Acari</taxon>
        <taxon>Acariformes</taxon>
        <taxon>Sarcoptiformes</taxon>
        <taxon>Astigmata</taxon>
        <taxon>Psoroptidia</taxon>
        <taxon>Analgoidea</taxon>
        <taxon>Pyroglyphidae</taxon>
        <taxon>Dermatophagoidinae</taxon>
        <taxon>Dermatophagoides</taxon>
    </lineage>
</organism>
<dbReference type="GO" id="GO:0097745">
    <property type="term" value="P:mitochondrial tRNA 5'-end processing"/>
    <property type="evidence" value="ECO:0007669"/>
    <property type="project" value="TreeGrafter"/>
</dbReference>
<keyword evidence="6" id="KW-0809">Transit peptide</keyword>
<dbReference type="GO" id="GO:0001682">
    <property type="term" value="P:tRNA 5'-leader removal"/>
    <property type="evidence" value="ECO:0007669"/>
    <property type="project" value="TreeGrafter"/>
</dbReference>
<dbReference type="Proteomes" id="UP000790347">
    <property type="component" value="Unassembled WGS sequence"/>
</dbReference>
<feature type="domain" description="PRORP" evidence="8">
    <location>
        <begin position="320"/>
        <end position="600"/>
    </location>
</feature>
<dbReference type="Gene3D" id="3.40.50.11980">
    <property type="match status" value="1"/>
</dbReference>
<evidence type="ECO:0000313" key="9">
    <source>
        <dbReference type="EMBL" id="KAH7640756.1"/>
    </source>
</evidence>
<gene>
    <name evidence="10" type="ORF">DERF_000415</name>
    <name evidence="9" type="ORF">HUG17_8225</name>
</gene>
<reference evidence="10" key="4">
    <citation type="journal article" date="2022" name="Res Sq">
        <title>Comparative Genomics Reveals Insights into the Divergent Evolution of Astigmatic Mites and Household Pest Adaptations.</title>
        <authorList>
            <person name="Xiong Q."/>
            <person name="Wan A.T.-Y."/>
            <person name="Liu X.-Y."/>
            <person name="Fung C.S.-H."/>
            <person name="Xiao X."/>
            <person name="Malainual N."/>
            <person name="Hou J."/>
            <person name="Wang L."/>
            <person name="Wang M."/>
            <person name="Yang K."/>
            <person name="Cui Y."/>
            <person name="Leung E."/>
            <person name="Nong W."/>
            <person name="Shin S.-K."/>
            <person name="Au S."/>
            <person name="Jeong K.Y."/>
            <person name="Chew F.T."/>
            <person name="Hui J."/>
            <person name="Leung T.F."/>
            <person name="Tungtrongchitr A."/>
            <person name="Zhong N."/>
            <person name="Liu Z."/>
            <person name="Tsui S."/>
        </authorList>
    </citation>
    <scope>NUCLEOTIDE SEQUENCE</scope>
    <source>
        <strain evidence="10">Derf</strain>
        <tissue evidence="10">Whole organism</tissue>
    </source>
</reference>
<reference evidence="10" key="1">
    <citation type="submission" date="2013-05" db="EMBL/GenBank/DDBJ databases">
        <authorList>
            <person name="Yim A.K.Y."/>
            <person name="Chan T.F."/>
            <person name="Ji K.M."/>
            <person name="Liu X.Y."/>
            <person name="Zhou J.W."/>
            <person name="Li R.Q."/>
            <person name="Yang K.Y."/>
            <person name="Li J."/>
            <person name="Li M."/>
            <person name="Law P.T.W."/>
            <person name="Wu Y.L."/>
            <person name="Cai Z.L."/>
            <person name="Qin H."/>
            <person name="Bao Y."/>
            <person name="Leung R.K.K."/>
            <person name="Ng P.K.S."/>
            <person name="Zou J."/>
            <person name="Zhong X.J."/>
            <person name="Ran P.X."/>
            <person name="Zhong N.S."/>
            <person name="Liu Z.G."/>
            <person name="Tsui S.K.W."/>
        </authorList>
    </citation>
    <scope>NUCLEOTIDE SEQUENCE</scope>
    <source>
        <strain evidence="10">Derf</strain>
        <tissue evidence="10">Whole organism</tissue>
    </source>
</reference>
<keyword evidence="4" id="KW-0378">Hydrolase</keyword>
<proteinExistence type="inferred from homology"/>
<dbReference type="InterPro" id="IPR031595">
    <property type="entry name" value="PRORP_C"/>
</dbReference>
<keyword evidence="7" id="KW-0496">Mitochondrion</keyword>
<accession>A0A922LA61</accession>
<dbReference type="PANTHER" id="PTHR13547">
    <property type="match status" value="1"/>
</dbReference>
<comment type="similarity">
    <text evidence="2">Belongs to the PPR family. P subfamily.</text>
</comment>
<comment type="subcellular location">
    <subcellularLocation>
        <location evidence="1">Mitochondrion</location>
    </subcellularLocation>
</comment>
<reference evidence="9" key="2">
    <citation type="submission" date="2020-06" db="EMBL/GenBank/DDBJ databases">
        <authorList>
            <person name="Ji K."/>
            <person name="Li J."/>
        </authorList>
    </citation>
    <scope>NUCLEOTIDE SEQUENCE</scope>
    <source>
        <strain evidence="9">JKM2019</strain>
        <tissue evidence="9">Whole body</tissue>
    </source>
</reference>
<evidence type="ECO:0000259" key="8">
    <source>
        <dbReference type="Pfam" id="PF16953"/>
    </source>
</evidence>